<dbReference type="Proteomes" id="UP001152561">
    <property type="component" value="Unassembled WGS sequence"/>
</dbReference>
<reference evidence="3" key="1">
    <citation type="journal article" date="2023" name="Proc. Natl. Acad. Sci. U.S.A.">
        <title>Genomic and structural basis for evolution of tropane alkaloid biosynthesis.</title>
        <authorList>
            <person name="Wanga Y.-J."/>
            <person name="Taina T."/>
            <person name="Yua J.-Y."/>
            <person name="Lia J."/>
            <person name="Xua B."/>
            <person name="Chenc J."/>
            <person name="D'Auriad J.C."/>
            <person name="Huanga J.-P."/>
            <person name="Huanga S.-X."/>
        </authorList>
    </citation>
    <scope>NUCLEOTIDE SEQUENCE [LARGE SCALE GENOMIC DNA]</scope>
    <source>
        <strain evidence="3">cv. KIB-2019</strain>
    </source>
</reference>
<organism evidence="2 3">
    <name type="scientific">Anisodus acutangulus</name>
    <dbReference type="NCBI Taxonomy" id="402998"/>
    <lineage>
        <taxon>Eukaryota</taxon>
        <taxon>Viridiplantae</taxon>
        <taxon>Streptophyta</taxon>
        <taxon>Embryophyta</taxon>
        <taxon>Tracheophyta</taxon>
        <taxon>Spermatophyta</taxon>
        <taxon>Magnoliopsida</taxon>
        <taxon>eudicotyledons</taxon>
        <taxon>Gunneridae</taxon>
        <taxon>Pentapetalae</taxon>
        <taxon>asterids</taxon>
        <taxon>lamiids</taxon>
        <taxon>Solanales</taxon>
        <taxon>Solanaceae</taxon>
        <taxon>Solanoideae</taxon>
        <taxon>Hyoscyameae</taxon>
        <taxon>Anisodus</taxon>
    </lineage>
</organism>
<name>A0A9Q1RUL2_9SOLA</name>
<protein>
    <submittedName>
        <fullName evidence="2">Uncharacterized protein</fullName>
    </submittedName>
</protein>
<feature type="region of interest" description="Disordered" evidence="1">
    <location>
        <begin position="85"/>
        <end position="108"/>
    </location>
</feature>
<sequence length="108" mass="12242">MDSSGLVMKEVKSVLNKLCTDNEDPKMKLEKNLLLKESSCIEATIGMERDFGCIDSEIVEVIENSCLNEKAIDNEMKQLEKAINNEEMKVMENSSEKKGKKREEGQLL</sequence>
<dbReference type="OrthoDB" id="1326316at2759"/>
<gene>
    <name evidence="2" type="ORF">K7X08_010553</name>
</gene>
<dbReference type="AlphaFoldDB" id="A0A9Q1RUL2"/>
<dbReference type="EMBL" id="JAJAGQ010000001">
    <property type="protein sequence ID" value="KAJ8574042.1"/>
    <property type="molecule type" value="Genomic_DNA"/>
</dbReference>
<keyword evidence="3" id="KW-1185">Reference proteome</keyword>
<comment type="caution">
    <text evidence="2">The sequence shown here is derived from an EMBL/GenBank/DDBJ whole genome shotgun (WGS) entry which is preliminary data.</text>
</comment>
<proteinExistence type="predicted"/>
<evidence type="ECO:0000313" key="3">
    <source>
        <dbReference type="Proteomes" id="UP001152561"/>
    </source>
</evidence>
<evidence type="ECO:0000313" key="2">
    <source>
        <dbReference type="EMBL" id="KAJ8574042.1"/>
    </source>
</evidence>
<evidence type="ECO:0000256" key="1">
    <source>
        <dbReference type="SAM" id="MobiDB-lite"/>
    </source>
</evidence>
<accession>A0A9Q1RUL2</accession>